<organism evidence="3 4">
    <name type="scientific">Rotaria socialis</name>
    <dbReference type="NCBI Taxonomy" id="392032"/>
    <lineage>
        <taxon>Eukaryota</taxon>
        <taxon>Metazoa</taxon>
        <taxon>Spiralia</taxon>
        <taxon>Gnathifera</taxon>
        <taxon>Rotifera</taxon>
        <taxon>Eurotatoria</taxon>
        <taxon>Bdelloidea</taxon>
        <taxon>Philodinida</taxon>
        <taxon>Philodinidae</taxon>
        <taxon>Rotaria</taxon>
    </lineage>
</organism>
<evidence type="ECO:0000313" key="3">
    <source>
        <dbReference type="EMBL" id="CAF3438439.1"/>
    </source>
</evidence>
<evidence type="ECO:0000256" key="1">
    <source>
        <dbReference type="SAM" id="MobiDB-lite"/>
    </source>
</evidence>
<dbReference type="InterPro" id="IPR041588">
    <property type="entry name" value="Integrase_H2C2"/>
</dbReference>
<evidence type="ECO:0000259" key="2">
    <source>
        <dbReference type="PROSITE" id="PS50878"/>
    </source>
</evidence>
<reference evidence="3" key="1">
    <citation type="submission" date="2021-02" db="EMBL/GenBank/DDBJ databases">
        <authorList>
            <person name="Nowell W R."/>
        </authorList>
    </citation>
    <scope>NUCLEOTIDE SEQUENCE</scope>
</reference>
<dbReference type="PANTHER" id="PTHR37984">
    <property type="entry name" value="PROTEIN CBG26694"/>
    <property type="match status" value="1"/>
</dbReference>
<dbReference type="FunFam" id="1.10.340.70:FF:000001">
    <property type="entry name" value="Retrovirus-related Pol polyprotein from transposon gypsy-like Protein"/>
    <property type="match status" value="1"/>
</dbReference>
<dbReference type="PROSITE" id="PS50878">
    <property type="entry name" value="RT_POL"/>
    <property type="match status" value="1"/>
</dbReference>
<comment type="caution">
    <text evidence="3">The sequence shown here is derived from an EMBL/GenBank/DDBJ whole genome shotgun (WGS) entry which is preliminary data.</text>
</comment>
<dbReference type="InterPro" id="IPR050951">
    <property type="entry name" value="Retrovirus_Pol_polyprotein"/>
</dbReference>
<dbReference type="Pfam" id="PF17921">
    <property type="entry name" value="Integrase_H2C2"/>
    <property type="match status" value="1"/>
</dbReference>
<proteinExistence type="predicted"/>
<dbReference type="InterPro" id="IPR043128">
    <property type="entry name" value="Rev_trsase/Diguanyl_cyclase"/>
</dbReference>
<dbReference type="InterPro" id="IPR000477">
    <property type="entry name" value="RT_dom"/>
</dbReference>
<dbReference type="Proteomes" id="UP000663872">
    <property type="component" value="Unassembled WGS sequence"/>
</dbReference>
<dbReference type="Pfam" id="PF00078">
    <property type="entry name" value="RVT_1"/>
    <property type="match status" value="1"/>
</dbReference>
<feature type="region of interest" description="Disordered" evidence="1">
    <location>
        <begin position="521"/>
        <end position="540"/>
    </location>
</feature>
<accession>A0A818DBG5</accession>
<dbReference type="Gene3D" id="3.30.70.270">
    <property type="match status" value="2"/>
</dbReference>
<gene>
    <name evidence="3" type="ORF">GRG538_LOCUS13261</name>
</gene>
<dbReference type="AlphaFoldDB" id="A0A818DBG5"/>
<name>A0A818DBG5_9BILA</name>
<dbReference type="EMBL" id="CAJNYT010001942">
    <property type="protein sequence ID" value="CAF3438439.1"/>
    <property type="molecule type" value="Genomic_DNA"/>
</dbReference>
<dbReference type="SUPFAM" id="SSF56672">
    <property type="entry name" value="DNA/RNA polymerases"/>
    <property type="match status" value="1"/>
</dbReference>
<dbReference type="Gene3D" id="1.10.340.70">
    <property type="match status" value="1"/>
</dbReference>
<protein>
    <recommendedName>
        <fullName evidence="2">Reverse transcriptase domain-containing protein</fullName>
    </recommendedName>
</protein>
<feature type="domain" description="Reverse transcriptase" evidence="2">
    <location>
        <begin position="160"/>
        <end position="339"/>
    </location>
</feature>
<dbReference type="CDD" id="cd01647">
    <property type="entry name" value="RT_LTR"/>
    <property type="match status" value="1"/>
</dbReference>
<dbReference type="Gene3D" id="3.10.10.10">
    <property type="entry name" value="HIV Type 1 Reverse Transcriptase, subunit A, domain 1"/>
    <property type="match status" value="1"/>
</dbReference>
<dbReference type="InterPro" id="IPR043502">
    <property type="entry name" value="DNA/RNA_pol_sf"/>
</dbReference>
<evidence type="ECO:0000313" key="4">
    <source>
        <dbReference type="Proteomes" id="UP000663872"/>
    </source>
</evidence>
<sequence>MLPNVHKHYRKIQKIGSISYQSPSICLILPNKPRHESIQLPDCFSSRADDNQHHRCYVCCKQFLTGNDLQFHLQATCYPQEMREYIDNLTGHIENKKHLNSLKRVLWRHGKLFDLRTPSVIQTTLKHAIDTGHHKPMYTPPYRQSNQAEELLNTETQKLLKQGIIEPSISPWSSPVVLVKKKDGTHRFCVYFTKLNAITIRDHFPLPRIDDIFDQLSDSHFFTTLDFKSGYFQVPLDKRDRSKTTFSTRDSRYQFTVLPQGITNGPPTFQRIVNNILGNSRWKYSLAYLDDVIIYSSSFNEHLEHLDDILTRLNTANFRLNIDKCKIAQSTIKFLALLATNEPNTAKEAFRFVKAAEYYRKFIREFSLIALPLYKYAPRTKQQGKRPSSQKTTLSEEDRKTFNELKRILTTDLILRIPNNNLEFKLQTDASDDGNENTVADYISRSPIGNYQEDIDDFPTQLSKSTQTDYLRPTITTNAVTTRATTARINSLGHKDGSSTRIFTRTSKKHRINKNIQKYRDASDNAELSHPSTQLPSISHTDPIPSFTLDDIVSQQRLHVSVQHIIQNIDKYKKYFVDNGMLMRQQTYSLSPVPYISDHKLRVNIIRIYHDTPANGAHFGRFKTTRKIQERFYWPSITRDIRLHIRSCIPCLQNNHQRKKSPGLLKPITPP</sequence>
<dbReference type="PANTHER" id="PTHR37984:SF5">
    <property type="entry name" value="PROTEIN NYNRIN-LIKE"/>
    <property type="match status" value="1"/>
</dbReference>
<feature type="compositionally biased region" description="Polar residues" evidence="1">
    <location>
        <begin position="530"/>
        <end position="540"/>
    </location>
</feature>